<comment type="caution">
    <text evidence="2">The sequence shown here is derived from an EMBL/GenBank/DDBJ whole genome shotgun (WGS) entry which is preliminary data.</text>
</comment>
<protein>
    <submittedName>
        <fullName evidence="2">Uncharacterized protein</fullName>
    </submittedName>
</protein>
<organism evidence="2 3">
    <name type="scientific">Candidatus Falkowbacteria bacterium HGW-Falkowbacteria-1</name>
    <dbReference type="NCBI Taxonomy" id="2013768"/>
    <lineage>
        <taxon>Bacteria</taxon>
        <taxon>Candidatus Falkowiibacteriota</taxon>
    </lineage>
</organism>
<proteinExistence type="predicted"/>
<feature type="compositionally biased region" description="Basic and acidic residues" evidence="1">
    <location>
        <begin position="170"/>
        <end position="180"/>
    </location>
</feature>
<feature type="region of interest" description="Disordered" evidence="1">
    <location>
        <begin position="122"/>
        <end position="143"/>
    </location>
</feature>
<evidence type="ECO:0000313" key="3">
    <source>
        <dbReference type="Proteomes" id="UP000233517"/>
    </source>
</evidence>
<dbReference type="Proteomes" id="UP000233517">
    <property type="component" value="Unassembled WGS sequence"/>
</dbReference>
<sequence length="259" mass="30164">MENLPFEIDNNDYVKLPRSIKTALVDGYLSFEEYSVLVWLWINANPRIGRAQVSYAGLSKDFKEKYSKNHINRLMLNLKRKKWMWFPVQQGRRSSFHVDIASYPLSNGGFVNIEVRQKQKFGRSEDDITEHSPAEVPTEVSDVRQKLESDKNALVDRFSFTSENSLGRSSKNDNEKENKNNRSNRGRPVSEFTPKSYEEQKCWEIAQELGEKDMTFILSALKKYGLTRIEEAYRSVINQSSEKVRKRGAYFNTLLNINN</sequence>
<accession>A0A2N2E950</accession>
<evidence type="ECO:0000256" key="1">
    <source>
        <dbReference type="SAM" id="MobiDB-lite"/>
    </source>
</evidence>
<gene>
    <name evidence="2" type="ORF">CVU82_04105</name>
</gene>
<dbReference type="EMBL" id="PHAI01000003">
    <property type="protein sequence ID" value="PKM91206.1"/>
    <property type="molecule type" value="Genomic_DNA"/>
</dbReference>
<evidence type="ECO:0000313" key="2">
    <source>
        <dbReference type="EMBL" id="PKM91206.1"/>
    </source>
</evidence>
<feature type="compositionally biased region" description="Basic and acidic residues" evidence="1">
    <location>
        <begin position="122"/>
        <end position="133"/>
    </location>
</feature>
<feature type="region of interest" description="Disordered" evidence="1">
    <location>
        <begin position="164"/>
        <end position="193"/>
    </location>
</feature>
<reference evidence="2 3" key="1">
    <citation type="journal article" date="2017" name="ISME J.">
        <title>Potential for microbial H2 and metal transformations associated with novel bacteria and archaea in deep terrestrial subsurface sediments.</title>
        <authorList>
            <person name="Hernsdorf A.W."/>
            <person name="Amano Y."/>
            <person name="Miyakawa K."/>
            <person name="Ise K."/>
            <person name="Suzuki Y."/>
            <person name="Anantharaman K."/>
            <person name="Probst A."/>
            <person name="Burstein D."/>
            <person name="Thomas B.C."/>
            <person name="Banfield J.F."/>
        </authorList>
    </citation>
    <scope>NUCLEOTIDE SEQUENCE [LARGE SCALE GENOMIC DNA]</scope>
    <source>
        <strain evidence="2">HGW-Falkowbacteria-1</strain>
    </source>
</reference>
<dbReference type="AlphaFoldDB" id="A0A2N2E950"/>
<name>A0A2N2E950_9BACT</name>